<name>A0A844ZM11_9SPHN</name>
<evidence type="ECO:0000256" key="1">
    <source>
        <dbReference type="SAM" id="MobiDB-lite"/>
    </source>
</evidence>
<proteinExistence type="predicted"/>
<gene>
    <name evidence="2" type="ORF">GRI32_08600</name>
</gene>
<protein>
    <submittedName>
        <fullName evidence="2">Uncharacterized protein</fullName>
    </submittedName>
</protein>
<evidence type="ECO:0000313" key="2">
    <source>
        <dbReference type="EMBL" id="MXO88798.1"/>
    </source>
</evidence>
<keyword evidence="3" id="KW-1185">Reference proteome</keyword>
<evidence type="ECO:0000313" key="3">
    <source>
        <dbReference type="Proteomes" id="UP000435243"/>
    </source>
</evidence>
<organism evidence="2 3">
    <name type="scientific">Alteraurantiacibacter aestuarii</name>
    <dbReference type="NCBI Taxonomy" id="650004"/>
    <lineage>
        <taxon>Bacteria</taxon>
        <taxon>Pseudomonadati</taxon>
        <taxon>Pseudomonadota</taxon>
        <taxon>Alphaproteobacteria</taxon>
        <taxon>Sphingomonadales</taxon>
        <taxon>Erythrobacteraceae</taxon>
        <taxon>Alteraurantiacibacter</taxon>
    </lineage>
</organism>
<feature type="region of interest" description="Disordered" evidence="1">
    <location>
        <begin position="16"/>
        <end position="95"/>
    </location>
</feature>
<dbReference type="Proteomes" id="UP000435243">
    <property type="component" value="Unassembled WGS sequence"/>
</dbReference>
<dbReference type="EMBL" id="WTYY01000004">
    <property type="protein sequence ID" value="MXO88798.1"/>
    <property type="molecule type" value="Genomic_DNA"/>
</dbReference>
<dbReference type="RefSeq" id="WP_160591251.1">
    <property type="nucleotide sequence ID" value="NZ_BAAAFP010000003.1"/>
</dbReference>
<dbReference type="AlphaFoldDB" id="A0A844ZM11"/>
<comment type="caution">
    <text evidence="2">The sequence shown here is derived from an EMBL/GenBank/DDBJ whole genome shotgun (WGS) entry which is preliminary data.</text>
</comment>
<accession>A0A844ZM11</accession>
<feature type="compositionally biased region" description="Acidic residues" evidence="1">
    <location>
        <begin position="68"/>
        <end position="84"/>
    </location>
</feature>
<dbReference type="OrthoDB" id="7511418at2"/>
<reference evidence="2 3" key="1">
    <citation type="submission" date="2019-12" db="EMBL/GenBank/DDBJ databases">
        <title>Genomic-based taxomic classification of the family Erythrobacteraceae.</title>
        <authorList>
            <person name="Xu L."/>
        </authorList>
    </citation>
    <scope>NUCLEOTIDE SEQUENCE [LARGE SCALE GENOMIC DNA]</scope>
    <source>
        <strain evidence="2 3">JCM 16339</strain>
    </source>
</reference>
<sequence length="95" mass="9551">MTLCGPVLLLAACSDDPDAVQESDGREASGEVLEGSISDEMIPLDQLQSQAPHLQEVPASGAPTAAADEGDAEPSADDTGEAAEPEAAPAPPEPE</sequence>